<proteinExistence type="predicted"/>
<evidence type="ECO:0000313" key="2">
    <source>
        <dbReference type="Proteomes" id="UP001500888"/>
    </source>
</evidence>
<comment type="caution">
    <text evidence="1">The sequence shown here is derived from an EMBL/GenBank/DDBJ whole genome shotgun (WGS) entry which is preliminary data.</text>
</comment>
<evidence type="ECO:0000313" key="1">
    <source>
        <dbReference type="EMBL" id="GAA3791990.1"/>
    </source>
</evidence>
<gene>
    <name evidence="1" type="ORF">GCM10022226_08840</name>
</gene>
<reference evidence="2" key="1">
    <citation type="journal article" date="2019" name="Int. J. Syst. Evol. Microbiol.">
        <title>The Global Catalogue of Microorganisms (GCM) 10K type strain sequencing project: providing services to taxonomists for standard genome sequencing and annotation.</title>
        <authorList>
            <consortium name="The Broad Institute Genomics Platform"/>
            <consortium name="The Broad Institute Genome Sequencing Center for Infectious Disease"/>
            <person name="Wu L."/>
            <person name="Ma J."/>
        </authorList>
    </citation>
    <scope>NUCLEOTIDE SEQUENCE [LARGE SCALE GENOMIC DNA]</scope>
    <source>
        <strain evidence="2">JCM 16908</strain>
    </source>
</reference>
<protein>
    <submittedName>
        <fullName evidence="1">Uncharacterized protein</fullName>
    </submittedName>
</protein>
<dbReference type="EMBL" id="BAAAZR010000001">
    <property type="protein sequence ID" value="GAA3791990.1"/>
    <property type="molecule type" value="Genomic_DNA"/>
</dbReference>
<organism evidence="1 2">
    <name type="scientific">Sphaerisporangium flaviroseum</name>
    <dbReference type="NCBI Taxonomy" id="509199"/>
    <lineage>
        <taxon>Bacteria</taxon>
        <taxon>Bacillati</taxon>
        <taxon>Actinomycetota</taxon>
        <taxon>Actinomycetes</taxon>
        <taxon>Streptosporangiales</taxon>
        <taxon>Streptosporangiaceae</taxon>
        <taxon>Sphaerisporangium</taxon>
    </lineage>
</organism>
<name>A0ABP7HG74_9ACTN</name>
<accession>A0ABP7HG74</accession>
<sequence length="68" mass="7064">MSQLGGGRLVLPEALDALISQTADKELADPVGPLARTRLTCGDVFYVGDTFTACGHGEQASEDRTGSP</sequence>
<keyword evidence="2" id="KW-1185">Reference proteome</keyword>
<dbReference type="Proteomes" id="UP001500888">
    <property type="component" value="Unassembled WGS sequence"/>
</dbReference>